<keyword evidence="5" id="KW-0472">Membrane</keyword>
<keyword evidence="3" id="KW-0732">Signal</keyword>
<evidence type="ECO:0000256" key="5">
    <source>
        <dbReference type="ARBA" id="ARBA00023136"/>
    </source>
</evidence>
<reference evidence="9" key="2">
    <citation type="submission" date="2025-08" db="UniProtKB">
        <authorList>
            <consortium name="Ensembl"/>
        </authorList>
    </citation>
    <scope>IDENTIFICATION</scope>
</reference>
<reference evidence="9" key="3">
    <citation type="submission" date="2025-09" db="UniProtKB">
        <authorList>
            <consortium name="Ensembl"/>
        </authorList>
    </citation>
    <scope>IDENTIFICATION</scope>
</reference>
<keyword evidence="10" id="KW-1185">Reference proteome</keyword>
<feature type="domain" description="Ig-like" evidence="8">
    <location>
        <begin position="21"/>
        <end position="121"/>
    </location>
</feature>
<dbReference type="PANTHER" id="PTHR19433:SF127">
    <property type="entry name" value="NITR9"/>
    <property type="match status" value="1"/>
</dbReference>
<proteinExistence type="predicted"/>
<keyword evidence="2" id="KW-1003">Cell membrane</keyword>
<dbReference type="PANTHER" id="PTHR19433">
    <property type="entry name" value="T-CELL RECEPTOR ALPHA CHAIN V REGION-RELATED"/>
    <property type="match status" value="1"/>
</dbReference>
<evidence type="ECO:0000256" key="6">
    <source>
        <dbReference type="ARBA" id="ARBA00023157"/>
    </source>
</evidence>
<sequence>NYRQLQLKIVCGTLTETNEVPQQISLTVAKPGDNVTLTCALSGSDKGLFYWYKLNFGYMVQTVAEGSFDKIFQKNNSRFSATKVGNVHSLIIRNVSKKDEATYFCQAGSSFSMRFKNGTIVAVNGKVFNAILCLSVTPTDPKTREVEPVHVGNAVTLQCLLLSKNKTETDQCPYGETSDSGTYYCTLVTCGQILFGEGAKVETSMFVKSYLRL</sequence>
<keyword evidence="6" id="KW-1015">Disulfide bond</keyword>
<evidence type="ECO:0000256" key="3">
    <source>
        <dbReference type="ARBA" id="ARBA00022729"/>
    </source>
</evidence>
<dbReference type="AlphaFoldDB" id="A0A3P9CNF4"/>
<dbReference type="Ensembl" id="ENSMZET00005024348.1">
    <property type="protein sequence ID" value="ENSMZEP00005023574.1"/>
    <property type="gene ID" value="ENSMZEG00005017641.1"/>
</dbReference>
<dbReference type="InterPro" id="IPR052051">
    <property type="entry name" value="TCR_complex_component"/>
</dbReference>
<dbReference type="InterPro" id="IPR003599">
    <property type="entry name" value="Ig_sub"/>
</dbReference>
<dbReference type="SMART" id="SM00408">
    <property type="entry name" value="IGc2"/>
    <property type="match status" value="1"/>
</dbReference>
<evidence type="ECO:0000313" key="9">
    <source>
        <dbReference type="Ensembl" id="ENSMZEP00005023574.1"/>
    </source>
</evidence>
<accession>A0A3P9CNF4</accession>
<dbReference type="Gene3D" id="2.60.40.10">
    <property type="entry name" value="Immunoglobulins"/>
    <property type="match status" value="2"/>
</dbReference>
<dbReference type="GO" id="GO:0002376">
    <property type="term" value="P:immune system process"/>
    <property type="evidence" value="ECO:0007669"/>
    <property type="project" value="UniProtKB-KW"/>
</dbReference>
<keyword evidence="7" id="KW-0325">Glycoprotein</keyword>
<dbReference type="InterPro" id="IPR013106">
    <property type="entry name" value="Ig_V-set"/>
</dbReference>
<dbReference type="SMART" id="SM00409">
    <property type="entry name" value="IG"/>
    <property type="match status" value="1"/>
</dbReference>
<evidence type="ECO:0000259" key="8">
    <source>
        <dbReference type="PROSITE" id="PS50835"/>
    </source>
</evidence>
<dbReference type="GO" id="GO:0009617">
    <property type="term" value="P:response to bacterium"/>
    <property type="evidence" value="ECO:0007669"/>
    <property type="project" value="TreeGrafter"/>
</dbReference>
<dbReference type="SUPFAM" id="SSF48726">
    <property type="entry name" value="Immunoglobulin"/>
    <property type="match status" value="1"/>
</dbReference>
<dbReference type="InterPro" id="IPR013783">
    <property type="entry name" value="Ig-like_fold"/>
</dbReference>
<dbReference type="InterPro" id="IPR003598">
    <property type="entry name" value="Ig_sub2"/>
</dbReference>
<dbReference type="InterPro" id="IPR007110">
    <property type="entry name" value="Ig-like_dom"/>
</dbReference>
<organism evidence="9 10">
    <name type="scientific">Maylandia zebra</name>
    <name type="common">zebra mbuna</name>
    <dbReference type="NCBI Taxonomy" id="106582"/>
    <lineage>
        <taxon>Eukaryota</taxon>
        <taxon>Metazoa</taxon>
        <taxon>Chordata</taxon>
        <taxon>Craniata</taxon>
        <taxon>Vertebrata</taxon>
        <taxon>Euteleostomi</taxon>
        <taxon>Actinopterygii</taxon>
        <taxon>Neopterygii</taxon>
        <taxon>Teleostei</taxon>
        <taxon>Neoteleostei</taxon>
        <taxon>Acanthomorphata</taxon>
        <taxon>Ovalentaria</taxon>
        <taxon>Cichlomorphae</taxon>
        <taxon>Cichliformes</taxon>
        <taxon>Cichlidae</taxon>
        <taxon>African cichlids</taxon>
        <taxon>Pseudocrenilabrinae</taxon>
        <taxon>Haplochromini</taxon>
        <taxon>Maylandia</taxon>
        <taxon>Maylandia zebra complex</taxon>
    </lineage>
</organism>
<dbReference type="SMART" id="SM00406">
    <property type="entry name" value="IGv"/>
    <property type="match status" value="1"/>
</dbReference>
<evidence type="ECO:0000256" key="4">
    <source>
        <dbReference type="ARBA" id="ARBA00022859"/>
    </source>
</evidence>
<comment type="subcellular location">
    <subcellularLocation>
        <location evidence="1">Cell membrane</location>
    </subcellularLocation>
</comment>
<evidence type="ECO:0000256" key="1">
    <source>
        <dbReference type="ARBA" id="ARBA00004236"/>
    </source>
</evidence>
<protein>
    <recommendedName>
        <fullName evidence="8">Ig-like domain-containing protein</fullName>
    </recommendedName>
</protein>
<evidence type="ECO:0000256" key="2">
    <source>
        <dbReference type="ARBA" id="ARBA00022475"/>
    </source>
</evidence>
<keyword evidence="4" id="KW-0391">Immunity</keyword>
<dbReference type="InterPro" id="IPR036179">
    <property type="entry name" value="Ig-like_dom_sf"/>
</dbReference>
<dbReference type="GeneTree" id="ENSGT00940000177190"/>
<evidence type="ECO:0000313" key="10">
    <source>
        <dbReference type="Proteomes" id="UP000265160"/>
    </source>
</evidence>
<evidence type="ECO:0000256" key="7">
    <source>
        <dbReference type="ARBA" id="ARBA00023180"/>
    </source>
</evidence>
<dbReference type="GO" id="GO:0005886">
    <property type="term" value="C:plasma membrane"/>
    <property type="evidence" value="ECO:0007669"/>
    <property type="project" value="UniProtKB-SubCell"/>
</dbReference>
<name>A0A3P9CNF4_9CICH</name>
<dbReference type="PROSITE" id="PS50835">
    <property type="entry name" value="IG_LIKE"/>
    <property type="match status" value="1"/>
</dbReference>
<reference evidence="9 10" key="1">
    <citation type="journal article" date="2014" name="Nature">
        <title>The genomic substrate for adaptive radiation in African cichlid fish.</title>
        <authorList>
            <person name="Brawand D."/>
            <person name="Wagner C.E."/>
            <person name="Li Y.I."/>
            <person name="Malinsky M."/>
            <person name="Keller I."/>
            <person name="Fan S."/>
            <person name="Simakov O."/>
            <person name="Ng A.Y."/>
            <person name="Lim Z.W."/>
            <person name="Bezault E."/>
            <person name="Turner-Maier J."/>
            <person name="Johnson J."/>
            <person name="Alcazar R."/>
            <person name="Noh H.J."/>
            <person name="Russell P."/>
            <person name="Aken B."/>
            <person name="Alfoldi J."/>
            <person name="Amemiya C."/>
            <person name="Azzouzi N."/>
            <person name="Baroiller J.F."/>
            <person name="Barloy-Hubler F."/>
            <person name="Berlin A."/>
            <person name="Bloomquist R."/>
            <person name="Carleton K.L."/>
            <person name="Conte M.A."/>
            <person name="D'Cotta H."/>
            <person name="Eshel O."/>
            <person name="Gaffney L."/>
            <person name="Galibert F."/>
            <person name="Gante H.F."/>
            <person name="Gnerre S."/>
            <person name="Greuter L."/>
            <person name="Guyon R."/>
            <person name="Haddad N.S."/>
            <person name="Haerty W."/>
            <person name="Harris R.M."/>
            <person name="Hofmann H.A."/>
            <person name="Hourlier T."/>
            <person name="Hulata G."/>
            <person name="Jaffe D.B."/>
            <person name="Lara M."/>
            <person name="Lee A.P."/>
            <person name="MacCallum I."/>
            <person name="Mwaiko S."/>
            <person name="Nikaido M."/>
            <person name="Nishihara H."/>
            <person name="Ozouf-Costaz C."/>
            <person name="Penman D.J."/>
            <person name="Przybylski D."/>
            <person name="Rakotomanga M."/>
            <person name="Renn S.C.P."/>
            <person name="Ribeiro F.J."/>
            <person name="Ron M."/>
            <person name="Salzburger W."/>
            <person name="Sanchez-Pulido L."/>
            <person name="Santos M.E."/>
            <person name="Searle S."/>
            <person name="Sharpe T."/>
            <person name="Swofford R."/>
            <person name="Tan F.J."/>
            <person name="Williams L."/>
            <person name="Young S."/>
            <person name="Yin S."/>
            <person name="Okada N."/>
            <person name="Kocher T.D."/>
            <person name="Miska E.A."/>
            <person name="Lander E.S."/>
            <person name="Venkatesh B."/>
            <person name="Fernald R.D."/>
            <person name="Meyer A."/>
            <person name="Ponting C.P."/>
            <person name="Streelman J.T."/>
            <person name="Lindblad-Toh K."/>
            <person name="Seehausen O."/>
            <person name="Di Palma F."/>
        </authorList>
    </citation>
    <scope>NUCLEOTIDE SEQUENCE</scope>
</reference>
<dbReference type="Proteomes" id="UP000265160">
    <property type="component" value="LG2"/>
</dbReference>
<dbReference type="Pfam" id="PF07686">
    <property type="entry name" value="V-set"/>
    <property type="match status" value="1"/>
</dbReference>